<evidence type="ECO:0000259" key="7">
    <source>
        <dbReference type="Pfam" id="PF05425"/>
    </source>
</evidence>
<keyword evidence="9" id="KW-1185">Reference proteome</keyword>
<feature type="transmembrane region" description="Helical" evidence="6">
    <location>
        <begin position="7"/>
        <end position="27"/>
    </location>
</feature>
<feature type="transmembrane region" description="Helical" evidence="6">
    <location>
        <begin position="109"/>
        <end position="128"/>
    </location>
</feature>
<evidence type="ECO:0000256" key="2">
    <source>
        <dbReference type="ARBA" id="ARBA00022475"/>
    </source>
</evidence>
<dbReference type="GO" id="GO:0006825">
    <property type="term" value="P:copper ion transport"/>
    <property type="evidence" value="ECO:0007669"/>
    <property type="project" value="InterPro"/>
</dbReference>
<accession>I8UJT1</accession>
<evidence type="ECO:0000256" key="6">
    <source>
        <dbReference type="SAM" id="Phobius"/>
    </source>
</evidence>
<dbReference type="STRING" id="1196324.A374_02739"/>
<dbReference type="OrthoDB" id="2387346at2"/>
<evidence type="ECO:0000256" key="4">
    <source>
        <dbReference type="ARBA" id="ARBA00022989"/>
    </source>
</evidence>
<feature type="transmembrane region" description="Helical" evidence="6">
    <location>
        <begin position="74"/>
        <end position="102"/>
    </location>
</feature>
<feature type="transmembrane region" description="Helical" evidence="6">
    <location>
        <begin position="336"/>
        <end position="358"/>
    </location>
</feature>
<keyword evidence="5 6" id="KW-0472">Membrane</keyword>
<feature type="transmembrane region" description="Helical" evidence="6">
    <location>
        <begin position="313"/>
        <end position="330"/>
    </location>
</feature>
<dbReference type="AlphaFoldDB" id="I8UJT1"/>
<feature type="transmembrane region" description="Helical" evidence="6">
    <location>
        <begin position="250"/>
        <end position="269"/>
    </location>
</feature>
<name>I8UJT1_9BACL</name>
<feature type="transmembrane region" description="Helical" evidence="6">
    <location>
        <begin position="219"/>
        <end position="238"/>
    </location>
</feature>
<protein>
    <submittedName>
        <fullName evidence="8">Copper export protein-like protein</fullName>
    </submittedName>
</protein>
<dbReference type="PANTHER" id="PTHR34820">
    <property type="entry name" value="INNER MEMBRANE PROTEIN YEBZ"/>
    <property type="match status" value="1"/>
</dbReference>
<dbReference type="EMBL" id="AKKV01000019">
    <property type="protein sequence ID" value="EIT87135.1"/>
    <property type="molecule type" value="Genomic_DNA"/>
</dbReference>
<evidence type="ECO:0000256" key="3">
    <source>
        <dbReference type="ARBA" id="ARBA00022692"/>
    </source>
</evidence>
<feature type="domain" description="Copper resistance protein D" evidence="7">
    <location>
        <begin position="172"/>
        <end position="267"/>
    </location>
</feature>
<comment type="caution">
    <text evidence="8">The sequence shown here is derived from an EMBL/GenBank/DDBJ whole genome shotgun (WGS) entry which is preliminary data.</text>
</comment>
<dbReference type="PANTHER" id="PTHR34820:SF4">
    <property type="entry name" value="INNER MEMBRANE PROTEIN YEBZ"/>
    <property type="match status" value="1"/>
</dbReference>
<dbReference type="Pfam" id="PF05425">
    <property type="entry name" value="CopD"/>
    <property type="match status" value="1"/>
</dbReference>
<evidence type="ECO:0000256" key="5">
    <source>
        <dbReference type="ARBA" id="ARBA00023136"/>
    </source>
</evidence>
<feature type="transmembrane region" description="Helical" evidence="6">
    <location>
        <begin position="140"/>
        <end position="164"/>
    </location>
</feature>
<comment type="subcellular location">
    <subcellularLocation>
        <location evidence="1">Cell membrane</location>
        <topology evidence="1">Multi-pass membrane protein</topology>
    </subcellularLocation>
</comment>
<dbReference type="GO" id="GO:0005886">
    <property type="term" value="C:plasma membrane"/>
    <property type="evidence" value="ECO:0007669"/>
    <property type="project" value="UniProtKB-SubCell"/>
</dbReference>
<evidence type="ECO:0000313" key="8">
    <source>
        <dbReference type="EMBL" id="EIT87135.1"/>
    </source>
</evidence>
<dbReference type="Proteomes" id="UP000004080">
    <property type="component" value="Unassembled WGS sequence"/>
</dbReference>
<feature type="transmembrane region" description="Helical" evidence="6">
    <location>
        <begin position="39"/>
        <end position="62"/>
    </location>
</feature>
<reference evidence="8 9" key="1">
    <citation type="journal article" date="2012" name="J. Bacteriol.">
        <title>Genome of Bacillus macauensis ZFHKF-1, a Long-Chain-Forming Bacterium.</title>
        <authorList>
            <person name="Cai L."/>
            <person name="Zhang T."/>
        </authorList>
    </citation>
    <scope>NUCLEOTIDE SEQUENCE [LARGE SCALE GENOMIC DNA]</scope>
    <source>
        <strain evidence="8 9">ZFHKF-1</strain>
    </source>
</reference>
<organism evidence="8 9">
    <name type="scientific">Fictibacillus macauensis ZFHKF-1</name>
    <dbReference type="NCBI Taxonomy" id="1196324"/>
    <lineage>
        <taxon>Bacteria</taxon>
        <taxon>Bacillati</taxon>
        <taxon>Bacillota</taxon>
        <taxon>Bacilli</taxon>
        <taxon>Bacillales</taxon>
        <taxon>Fictibacillaceae</taxon>
        <taxon>Fictibacillus</taxon>
    </lineage>
</organism>
<keyword evidence="4 6" id="KW-1133">Transmembrane helix</keyword>
<feature type="transmembrane region" description="Helical" evidence="6">
    <location>
        <begin position="176"/>
        <end position="199"/>
    </location>
</feature>
<dbReference type="RefSeq" id="WP_007200647.1">
    <property type="nucleotide sequence ID" value="NZ_AKKV01000019.1"/>
</dbReference>
<keyword evidence="3 6" id="KW-0812">Transmembrane</keyword>
<dbReference type="InterPro" id="IPR008457">
    <property type="entry name" value="Cu-R_CopD_dom"/>
</dbReference>
<dbReference type="eggNOG" id="COG1276">
    <property type="taxonomic scope" value="Bacteria"/>
</dbReference>
<gene>
    <name evidence="8" type="ORF">A374_02739</name>
</gene>
<keyword evidence="2" id="KW-1003">Cell membrane</keyword>
<evidence type="ECO:0000313" key="9">
    <source>
        <dbReference type="Proteomes" id="UP000004080"/>
    </source>
</evidence>
<dbReference type="InterPro" id="IPR032694">
    <property type="entry name" value="CopC/D"/>
</dbReference>
<proteinExistence type="predicted"/>
<sequence>MTILAKACTYFLFSFIIGTVVISLVPMRYRPSLSYSKKWLVRALVLFLLLSFVPVLQLALSVGEDVGIWQALNAILFTFAIGKGWLFLVLFTSVLIGVVSFGNMATDRFLAGIATVLCLMIVGAVGYSSHAASLSPQQGFIAQSLHFFAVTSWPGILFVVSWCSQGKEGLPAFFRWFTPFALVCLGVTVGAGIWLMSWITPQYVNAWMMNYGQLLLMKHILLVVVVFYALVNTVFVRAKLKNDTFSPFPWLRAESLVLIVIFFVTGAMSEQEPPHHGEKLMTDEKPSPLFSQFASVVPVAGKALSLQWNVEMGLFMLLSGVFFVLCYQAMKKDVHYAFVLLLSLCAGVLLYVSMMTAVH</sequence>
<evidence type="ECO:0000256" key="1">
    <source>
        <dbReference type="ARBA" id="ARBA00004651"/>
    </source>
</evidence>
<dbReference type="PATRIC" id="fig|1196324.3.peg.554"/>